<feature type="chain" id="PRO_5022700107" evidence="2">
    <location>
        <begin position="20"/>
        <end position="204"/>
    </location>
</feature>
<evidence type="ECO:0000313" key="5">
    <source>
        <dbReference type="Proteomes" id="UP000321945"/>
    </source>
</evidence>
<feature type="domain" description="Secretion system C-terminal sorting" evidence="3">
    <location>
        <begin position="136"/>
        <end position="202"/>
    </location>
</feature>
<accession>A0A5C6YP20</accession>
<name>A0A5C6YP20_9FLAO</name>
<dbReference type="AlphaFoldDB" id="A0A5C6YP20"/>
<dbReference type="EMBL" id="VORU01000006">
    <property type="protein sequence ID" value="TXD69103.1"/>
    <property type="molecule type" value="Genomic_DNA"/>
</dbReference>
<evidence type="ECO:0000313" key="4">
    <source>
        <dbReference type="EMBL" id="TXD69103.1"/>
    </source>
</evidence>
<dbReference type="RefSeq" id="WP_111815925.1">
    <property type="nucleotide sequence ID" value="NZ_CBCRZQ010000005.1"/>
</dbReference>
<comment type="caution">
    <text evidence="4">The sequence shown here is derived from an EMBL/GenBank/DDBJ whole genome shotgun (WGS) entry which is preliminary data.</text>
</comment>
<evidence type="ECO:0000256" key="2">
    <source>
        <dbReference type="SAM" id="SignalP"/>
    </source>
</evidence>
<dbReference type="Proteomes" id="UP000321945">
    <property type="component" value="Unassembled WGS sequence"/>
</dbReference>
<gene>
    <name evidence="4" type="ORF">ESV24_08645</name>
</gene>
<reference evidence="4 5" key="1">
    <citation type="submission" date="2019-08" db="EMBL/GenBank/DDBJ databases">
        <title>Genome of Aequorivita lipolytica Y10-2 (type strain).</title>
        <authorList>
            <person name="Bowman J.P."/>
        </authorList>
    </citation>
    <scope>NUCLEOTIDE SEQUENCE [LARGE SCALE GENOMIC DNA]</scope>
    <source>
        <strain evidence="4 5">Y10-2</strain>
    </source>
</reference>
<organism evidence="4 5">
    <name type="scientific">Aequorivita lipolytica</name>
    <dbReference type="NCBI Taxonomy" id="153267"/>
    <lineage>
        <taxon>Bacteria</taxon>
        <taxon>Pseudomonadati</taxon>
        <taxon>Bacteroidota</taxon>
        <taxon>Flavobacteriia</taxon>
        <taxon>Flavobacteriales</taxon>
        <taxon>Flavobacteriaceae</taxon>
        <taxon>Aequorivita</taxon>
    </lineage>
</organism>
<evidence type="ECO:0000256" key="1">
    <source>
        <dbReference type="ARBA" id="ARBA00022729"/>
    </source>
</evidence>
<keyword evidence="5" id="KW-1185">Reference proteome</keyword>
<sequence>MKTLLYLFTFIVISNLSYGQDFPSPTNFDIQFCYAWPDTCGPGYDPGDTVYYYSFDAPDVSGIESELVGYNLYFEEDFMVFFTTTTYEDVTYGEGDYYVTAVYINPSGESLPSNVVHGDGAALSIGDYNKLNNIIIYPNPLPVNEQLTIESNSEIINISAYDILGNKIFNTTKNKTKFSANKRGIYFLKIETENGISIKKIILE</sequence>
<dbReference type="InterPro" id="IPR026444">
    <property type="entry name" value="Secre_tail"/>
</dbReference>
<keyword evidence="1 2" id="KW-0732">Signal</keyword>
<feature type="signal peptide" evidence="2">
    <location>
        <begin position="1"/>
        <end position="19"/>
    </location>
</feature>
<evidence type="ECO:0000259" key="3">
    <source>
        <dbReference type="Pfam" id="PF18962"/>
    </source>
</evidence>
<proteinExistence type="predicted"/>
<protein>
    <submittedName>
        <fullName evidence="4">T9SS type A sorting domain-containing protein</fullName>
    </submittedName>
</protein>
<dbReference type="Pfam" id="PF18962">
    <property type="entry name" value="Por_Secre_tail"/>
    <property type="match status" value="1"/>
</dbReference>
<dbReference type="OrthoDB" id="1110367at2"/>
<dbReference type="NCBIfam" id="TIGR04183">
    <property type="entry name" value="Por_Secre_tail"/>
    <property type="match status" value="1"/>
</dbReference>